<keyword evidence="2" id="KW-0378">Hydrolase</keyword>
<accession>A0A401XMD1</accession>
<dbReference type="AlphaFoldDB" id="A0A401XMD1"/>
<dbReference type="Proteomes" id="UP000286715">
    <property type="component" value="Unassembled WGS sequence"/>
</dbReference>
<dbReference type="InterPro" id="IPR003607">
    <property type="entry name" value="HD/PDEase_dom"/>
</dbReference>
<dbReference type="EMBL" id="BHZE01000017">
    <property type="protein sequence ID" value="GCD78148.1"/>
    <property type="molecule type" value="Genomic_DNA"/>
</dbReference>
<evidence type="ECO:0000313" key="2">
    <source>
        <dbReference type="EMBL" id="GCD78148.1"/>
    </source>
</evidence>
<dbReference type="Pfam" id="PF19276">
    <property type="entry name" value="HD_assoc_2"/>
    <property type="match status" value="1"/>
</dbReference>
<evidence type="ECO:0000313" key="3">
    <source>
        <dbReference type="Proteomes" id="UP000286715"/>
    </source>
</evidence>
<dbReference type="RefSeq" id="WP_124398212.1">
    <property type="nucleotide sequence ID" value="NZ_BHZE01000017.1"/>
</dbReference>
<dbReference type="SUPFAM" id="SSF109604">
    <property type="entry name" value="HD-domain/PDEase-like"/>
    <property type="match status" value="1"/>
</dbReference>
<feature type="domain" description="HD/PDEase" evidence="1">
    <location>
        <begin position="54"/>
        <end position="178"/>
    </location>
</feature>
<dbReference type="SMART" id="SM00471">
    <property type="entry name" value="HDc"/>
    <property type="match status" value="1"/>
</dbReference>
<reference evidence="2 3" key="1">
    <citation type="submission" date="2018-11" db="EMBL/GenBank/DDBJ databases">
        <title>Schleiferia aggregans sp. nov., a moderately thermophilic heterotrophic bacterium isolated from microbial mats at a terrestrial hot spring.</title>
        <authorList>
            <person name="Iino T."/>
            <person name="Ohkuma M."/>
            <person name="Haruta S."/>
        </authorList>
    </citation>
    <scope>NUCLEOTIDE SEQUENCE [LARGE SCALE GENOMIC DNA]</scope>
    <source>
        <strain evidence="2 3">LA</strain>
    </source>
</reference>
<dbReference type="Gene3D" id="1.10.3210.10">
    <property type="entry name" value="Hypothetical protein af1432"/>
    <property type="match status" value="1"/>
</dbReference>
<dbReference type="InterPro" id="IPR045509">
    <property type="entry name" value="HD_assoc_2"/>
</dbReference>
<gene>
    <name evidence="2" type="ORF">JCM31826_16300</name>
</gene>
<organism evidence="2 3">
    <name type="scientific">Thermaurantimonas aggregans</name>
    <dbReference type="NCBI Taxonomy" id="2173829"/>
    <lineage>
        <taxon>Bacteria</taxon>
        <taxon>Pseudomonadati</taxon>
        <taxon>Bacteroidota</taxon>
        <taxon>Flavobacteriia</taxon>
        <taxon>Flavobacteriales</taxon>
        <taxon>Schleiferiaceae</taxon>
        <taxon>Thermaurantimonas</taxon>
    </lineage>
</organism>
<dbReference type="CDD" id="cd00077">
    <property type="entry name" value="HDc"/>
    <property type="match status" value="1"/>
</dbReference>
<dbReference type="PANTHER" id="PTHR11373:SF4">
    <property type="entry name" value="DEOXYNUCLEOSIDE TRIPHOSPHATE TRIPHOSPHOHYDROLASE SAMHD1"/>
    <property type="match status" value="1"/>
</dbReference>
<sequence>MSRIKNKTKIINDPIYGFIIIESPLILKIIDHPYFQRLRRISQTALTYLVYPGATHTRFHHALGAMHLTQKAIEILRRKGIEITWTEEEATLAAILLHDIGHGPFSHTLEHSLLPVRHEELSLFIMEKLNIEFEYALSTAIRIFRDQYPKRFLHQLVSGQLDMDRLDYLRRDSFYTGVHEGMVNSERLITMLHVHENELVIESKGIYSVEKFLIARRLMYWQVYLHKTVLSAEFLMQKIFERARQRYRGGYKIQAGRSLEALLRRDITIETLRNDPVWLSIFLSLDDTDIWTSIKQWYYDPDPVLSSLCIRLLDRNLLKIKLTDKEISHDYVSKLRRMVRTALALNNGEEEYLVFAGKVENKAYDQSQKSIKLLLSSGECIPIEEHPDFLRIEALTELKERNFICYPAIEGLLDGKSLNISPTI</sequence>
<keyword evidence="3" id="KW-1185">Reference proteome</keyword>
<dbReference type="PANTHER" id="PTHR11373">
    <property type="entry name" value="DEOXYNUCLEOSIDE TRIPHOSPHATE TRIPHOSPHOHYDROLASE"/>
    <property type="match status" value="1"/>
</dbReference>
<proteinExistence type="predicted"/>
<dbReference type="OrthoDB" id="9803619at2"/>
<dbReference type="GO" id="GO:0008832">
    <property type="term" value="F:dGTPase activity"/>
    <property type="evidence" value="ECO:0007669"/>
    <property type="project" value="TreeGrafter"/>
</dbReference>
<name>A0A401XMD1_9FLAO</name>
<dbReference type="InterPro" id="IPR050135">
    <property type="entry name" value="dGTPase-like"/>
</dbReference>
<protein>
    <submittedName>
        <fullName evidence="2">Phosphohydrolase</fullName>
    </submittedName>
</protein>
<dbReference type="InterPro" id="IPR006674">
    <property type="entry name" value="HD_domain"/>
</dbReference>
<comment type="caution">
    <text evidence="2">The sequence shown here is derived from an EMBL/GenBank/DDBJ whole genome shotgun (WGS) entry which is preliminary data.</text>
</comment>
<dbReference type="GO" id="GO:0006203">
    <property type="term" value="P:dGTP catabolic process"/>
    <property type="evidence" value="ECO:0007669"/>
    <property type="project" value="TreeGrafter"/>
</dbReference>
<dbReference type="Pfam" id="PF01966">
    <property type="entry name" value="HD"/>
    <property type="match status" value="1"/>
</dbReference>
<evidence type="ECO:0000259" key="1">
    <source>
        <dbReference type="SMART" id="SM00471"/>
    </source>
</evidence>